<evidence type="ECO:0000313" key="3">
    <source>
        <dbReference type="WBParaSite" id="NBR_0000550201-mRNA-1"/>
    </source>
</evidence>
<dbReference type="Proteomes" id="UP000271162">
    <property type="component" value="Unassembled WGS sequence"/>
</dbReference>
<gene>
    <name evidence="1" type="ORF">NBR_LOCUS5503</name>
</gene>
<organism evidence="3">
    <name type="scientific">Nippostrongylus brasiliensis</name>
    <name type="common">Rat hookworm</name>
    <dbReference type="NCBI Taxonomy" id="27835"/>
    <lineage>
        <taxon>Eukaryota</taxon>
        <taxon>Metazoa</taxon>
        <taxon>Ecdysozoa</taxon>
        <taxon>Nematoda</taxon>
        <taxon>Chromadorea</taxon>
        <taxon>Rhabditida</taxon>
        <taxon>Rhabditina</taxon>
        <taxon>Rhabditomorpha</taxon>
        <taxon>Strongyloidea</taxon>
        <taxon>Heligmosomidae</taxon>
        <taxon>Nippostrongylus</taxon>
    </lineage>
</organism>
<evidence type="ECO:0000313" key="2">
    <source>
        <dbReference type="Proteomes" id="UP000271162"/>
    </source>
</evidence>
<name>A0A0N4XSK0_NIPBR</name>
<evidence type="ECO:0000313" key="1">
    <source>
        <dbReference type="EMBL" id="VDL69092.1"/>
    </source>
</evidence>
<sequence>MCQRLGSILWPGYHIYGAFCSRIHIQTWRSWSTHCDQLSAQGYSY</sequence>
<proteinExistence type="predicted"/>
<protein>
    <submittedName>
        <fullName evidence="1 3">Uncharacterized protein</fullName>
    </submittedName>
</protein>
<keyword evidence="2" id="KW-1185">Reference proteome</keyword>
<dbReference type="AlphaFoldDB" id="A0A0N4XSK0"/>
<dbReference type="EMBL" id="UYSL01013522">
    <property type="protein sequence ID" value="VDL69092.1"/>
    <property type="molecule type" value="Genomic_DNA"/>
</dbReference>
<accession>A0A0N4XSK0</accession>
<reference evidence="1 2" key="2">
    <citation type="submission" date="2018-11" db="EMBL/GenBank/DDBJ databases">
        <authorList>
            <consortium name="Pathogen Informatics"/>
        </authorList>
    </citation>
    <scope>NUCLEOTIDE SEQUENCE [LARGE SCALE GENOMIC DNA]</scope>
</reference>
<dbReference type="WBParaSite" id="NBR_0000550201-mRNA-1">
    <property type="protein sequence ID" value="NBR_0000550201-mRNA-1"/>
    <property type="gene ID" value="NBR_0000550201"/>
</dbReference>
<reference evidence="3" key="1">
    <citation type="submission" date="2017-02" db="UniProtKB">
        <authorList>
            <consortium name="WormBaseParasite"/>
        </authorList>
    </citation>
    <scope>IDENTIFICATION</scope>
</reference>